<dbReference type="Gene3D" id="4.10.240.10">
    <property type="entry name" value="Zn(2)-C6 fungal-type DNA-binding domain"/>
    <property type="match status" value="1"/>
</dbReference>
<dbReference type="InterPro" id="IPR036864">
    <property type="entry name" value="Zn2-C6_fun-type_DNA-bd_sf"/>
</dbReference>
<feature type="compositionally biased region" description="Basic residues" evidence="2">
    <location>
        <begin position="258"/>
        <end position="271"/>
    </location>
</feature>
<gene>
    <name evidence="4" type="ORF">QBC33DRAFT_535080</name>
</gene>
<keyword evidence="5" id="KW-1185">Reference proteome</keyword>
<protein>
    <recommendedName>
        <fullName evidence="3">Zn(2)-C6 fungal-type domain-containing protein</fullName>
    </recommendedName>
</protein>
<evidence type="ECO:0000256" key="1">
    <source>
        <dbReference type="ARBA" id="ARBA00023242"/>
    </source>
</evidence>
<feature type="compositionally biased region" description="Polar residues" evidence="2">
    <location>
        <begin position="1"/>
        <end position="12"/>
    </location>
</feature>
<dbReference type="SUPFAM" id="SSF57701">
    <property type="entry name" value="Zn2/Cys6 DNA-binding domain"/>
    <property type="match status" value="1"/>
</dbReference>
<dbReference type="AlphaFoldDB" id="A0AAJ0C4E0"/>
<feature type="compositionally biased region" description="Polar residues" evidence="2">
    <location>
        <begin position="273"/>
        <end position="287"/>
    </location>
</feature>
<name>A0AAJ0C4E0_9PEZI</name>
<dbReference type="PANTHER" id="PTHR35392">
    <property type="entry name" value="ZN(II)2CYS6 TRANSCRIPTION FACTOR (EUROFUNG)-RELATED-RELATED"/>
    <property type="match status" value="1"/>
</dbReference>
<keyword evidence="1" id="KW-0539">Nucleus</keyword>
<dbReference type="RefSeq" id="XP_060284685.1">
    <property type="nucleotide sequence ID" value="XM_060427588.1"/>
</dbReference>
<dbReference type="EMBL" id="MU839005">
    <property type="protein sequence ID" value="KAK1768472.1"/>
    <property type="molecule type" value="Genomic_DNA"/>
</dbReference>
<dbReference type="GO" id="GO:0008270">
    <property type="term" value="F:zinc ion binding"/>
    <property type="evidence" value="ECO:0007669"/>
    <property type="project" value="InterPro"/>
</dbReference>
<feature type="domain" description="Zn(2)-C6 fungal-type" evidence="3">
    <location>
        <begin position="341"/>
        <end position="373"/>
    </location>
</feature>
<reference evidence="4" key="1">
    <citation type="submission" date="2023-06" db="EMBL/GenBank/DDBJ databases">
        <title>Genome-scale phylogeny and comparative genomics of the fungal order Sordariales.</title>
        <authorList>
            <consortium name="Lawrence Berkeley National Laboratory"/>
            <person name="Hensen N."/>
            <person name="Bonometti L."/>
            <person name="Westerberg I."/>
            <person name="Brannstrom I.O."/>
            <person name="Guillou S."/>
            <person name="Cros-Aarteil S."/>
            <person name="Calhoun S."/>
            <person name="Haridas S."/>
            <person name="Kuo A."/>
            <person name="Mondo S."/>
            <person name="Pangilinan J."/>
            <person name="Riley R."/>
            <person name="Labutti K."/>
            <person name="Andreopoulos B."/>
            <person name="Lipzen A."/>
            <person name="Chen C."/>
            <person name="Yanf M."/>
            <person name="Daum C."/>
            <person name="Ng V."/>
            <person name="Clum A."/>
            <person name="Steindorff A."/>
            <person name="Ohm R."/>
            <person name="Martin F."/>
            <person name="Silar P."/>
            <person name="Natvig D."/>
            <person name="Lalanne C."/>
            <person name="Gautier V."/>
            <person name="Ament-Velasquez S.L."/>
            <person name="Kruys A."/>
            <person name="Hutchinson M.I."/>
            <person name="Powell A.J."/>
            <person name="Barry K."/>
            <person name="Miller A.N."/>
            <person name="Grigoriev I.V."/>
            <person name="Debuchy R."/>
            <person name="Gladieux P."/>
            <person name="Thoren M.H."/>
            <person name="Johannesson H."/>
        </authorList>
    </citation>
    <scope>NUCLEOTIDE SEQUENCE</scope>
    <source>
        <strain evidence="4">8032-3</strain>
    </source>
</reference>
<evidence type="ECO:0000313" key="4">
    <source>
        <dbReference type="EMBL" id="KAK1768472.1"/>
    </source>
</evidence>
<dbReference type="PANTHER" id="PTHR35392:SF5">
    <property type="entry name" value="ZN(2)-C6 FUNGAL-TYPE DOMAIN-CONTAINING PROTEIN"/>
    <property type="match status" value="1"/>
</dbReference>
<accession>A0AAJ0C4E0</accession>
<dbReference type="Proteomes" id="UP001244011">
    <property type="component" value="Unassembled WGS sequence"/>
</dbReference>
<dbReference type="InterPro" id="IPR052973">
    <property type="entry name" value="Fungal_sec-metab_reg_TF"/>
</dbReference>
<feature type="compositionally biased region" description="Low complexity" evidence="2">
    <location>
        <begin position="217"/>
        <end position="230"/>
    </location>
</feature>
<proteinExistence type="predicted"/>
<evidence type="ECO:0000259" key="3">
    <source>
        <dbReference type="PROSITE" id="PS50048"/>
    </source>
</evidence>
<feature type="region of interest" description="Disordered" evidence="2">
    <location>
        <begin position="163"/>
        <end position="287"/>
    </location>
</feature>
<evidence type="ECO:0000313" key="5">
    <source>
        <dbReference type="Proteomes" id="UP001244011"/>
    </source>
</evidence>
<feature type="region of interest" description="Disordered" evidence="2">
    <location>
        <begin position="1"/>
        <end position="29"/>
    </location>
</feature>
<evidence type="ECO:0000256" key="2">
    <source>
        <dbReference type="SAM" id="MobiDB-lite"/>
    </source>
</evidence>
<comment type="caution">
    <text evidence="4">The sequence shown here is derived from an EMBL/GenBank/DDBJ whole genome shotgun (WGS) entry which is preliminary data.</text>
</comment>
<feature type="compositionally biased region" description="Polar residues" evidence="2">
    <location>
        <begin position="244"/>
        <end position="254"/>
    </location>
</feature>
<dbReference type="PROSITE" id="PS50048">
    <property type="entry name" value="ZN2_CY6_FUNGAL_2"/>
    <property type="match status" value="1"/>
</dbReference>
<dbReference type="GO" id="GO:0000981">
    <property type="term" value="F:DNA-binding transcription factor activity, RNA polymerase II-specific"/>
    <property type="evidence" value="ECO:0007669"/>
    <property type="project" value="InterPro"/>
</dbReference>
<dbReference type="CDD" id="cd00067">
    <property type="entry name" value="GAL4"/>
    <property type="match status" value="1"/>
</dbReference>
<dbReference type="InterPro" id="IPR001138">
    <property type="entry name" value="Zn2Cys6_DnaBD"/>
</dbReference>
<dbReference type="GeneID" id="85310775"/>
<organism evidence="4 5">
    <name type="scientific">Phialemonium atrogriseum</name>
    <dbReference type="NCBI Taxonomy" id="1093897"/>
    <lineage>
        <taxon>Eukaryota</taxon>
        <taxon>Fungi</taxon>
        <taxon>Dikarya</taxon>
        <taxon>Ascomycota</taxon>
        <taxon>Pezizomycotina</taxon>
        <taxon>Sordariomycetes</taxon>
        <taxon>Sordariomycetidae</taxon>
        <taxon>Cephalothecales</taxon>
        <taxon>Cephalothecaceae</taxon>
        <taxon>Phialemonium</taxon>
    </lineage>
</organism>
<sequence length="777" mass="86267">MASVASVGTSPRSGYESHQAESPNDPDENLWYMINGVPGSSASSATGFSFSPASGSLSSWAMVGGHARQIQPSPPGALSPLNLDFDQPTSHPASIYGETTGSAFGVIPAPVDGQFMSHNFGHDGQQFLAPGETFFTDHAFESSIDLSAFIDSFGPLDPIEQPFQTGGAQVPPHPLQSSPNVPPWDPTHLKMPTGDSPIFTMEDPGFISPSPPHHRSPSASSPASVSPRSPIHTKLESGVAGNGMKSTGTSSTAPITIRRVRGGARVGKKKSIATESPTNRGGSSTGMSQFLIVTPDSVNAHNGKPNPFECFEAVRPSQKGRKGPLANDTKENALQVRRVGACFSCHARKVRCDKERPCRNCQKLMQQVPQVICWQFQDFLPVLFPTFIRGHFKKEEMARFITENIDSFTVDGAEKPCVVELFSGVQFTTTLQLKAKFFTAKAPDVLQHWHSHVSRNGVDLQSRGAAPIGLEMEGNAQRDELRKKAKEYIQCLIREPAYAEQVTDSLRHTDLPRRILRIVQRYSARCDSPIVKKALSIYTMHYVMTRHLCLTQQSVASLQSTKLVPQNVPWVTLRVLNRQIKSVIDEMLMREMQILFENFSKSLKPKSRKEWAPCMAAFLVLCLFMEAVESAADTFVVSQNELDLRNHNPPKWKRSFALDVNREVENLPFKQFAYQFHQVYQTHSKDAAAKSFNPLLDDGSTEQAELDAASMEMVLMLRQFILDPSHWSELDYLCADPILPNQEDHPYPRDTTYNYTGRLVAKFLLSFTNEKYIFGPY</sequence>
<dbReference type="Pfam" id="PF00172">
    <property type="entry name" value="Zn_clus"/>
    <property type="match status" value="1"/>
</dbReference>